<feature type="compositionally biased region" description="Basic and acidic residues" evidence="5">
    <location>
        <begin position="297"/>
        <end position="325"/>
    </location>
</feature>
<sequence length="325" mass="34771">MLANEKRRRRRESHNAVERRRRDNINEKISELATLIPECLLDPATGAPSTSSTSNANEDGALMSPTSPSGGGMFDEEDVKELSSGKEGNGKGGKGKGDMGEKGEKDDGKEGAGVKANKGMILRKSVEYIRYLQQLVTAQASRNRDLEQQLQTYRSGGIPTPPAQHSSVTPTSSTSSSELISEGANGLVLHDEVDLSSLPPIGSGSGTGTLGRKRSQSTTKRFGSGFELESVEEMDMEEDPGTAVPTKHFTRSAVGAGNGEDEDMERPGTMMSMSVSLSPSGSGSGGEDDDEDGLEDERERGRKREGRGREEVKVKVKEEVGMEMS</sequence>
<dbReference type="GO" id="GO:0046983">
    <property type="term" value="F:protein dimerization activity"/>
    <property type="evidence" value="ECO:0007669"/>
    <property type="project" value="InterPro"/>
</dbReference>
<dbReference type="Pfam" id="PF00010">
    <property type="entry name" value="HLH"/>
    <property type="match status" value="1"/>
</dbReference>
<comment type="caution">
    <text evidence="7">The sequence shown here is derived from an EMBL/GenBank/DDBJ whole genome shotgun (WGS) entry which is preliminary data.</text>
</comment>
<comment type="subcellular location">
    <subcellularLocation>
        <location evidence="1">Nucleus</location>
    </subcellularLocation>
</comment>
<dbReference type="GO" id="GO:0000978">
    <property type="term" value="F:RNA polymerase II cis-regulatory region sequence-specific DNA binding"/>
    <property type="evidence" value="ECO:0007669"/>
    <property type="project" value="TreeGrafter"/>
</dbReference>
<feature type="compositionally biased region" description="Low complexity" evidence="5">
    <location>
        <begin position="43"/>
        <end position="57"/>
    </location>
</feature>
<dbReference type="STRING" id="92696.A0A4V2MV09"/>
<dbReference type="PROSITE" id="PS50888">
    <property type="entry name" value="BHLH"/>
    <property type="match status" value="1"/>
</dbReference>
<dbReference type="CDD" id="cd11387">
    <property type="entry name" value="bHLHzip_USF_MITF"/>
    <property type="match status" value="1"/>
</dbReference>
<dbReference type="OrthoDB" id="690068at2759"/>
<evidence type="ECO:0000256" key="4">
    <source>
        <dbReference type="ARBA" id="ARBA00023242"/>
    </source>
</evidence>
<evidence type="ECO:0000259" key="6">
    <source>
        <dbReference type="PROSITE" id="PS50888"/>
    </source>
</evidence>
<dbReference type="GO" id="GO:0005634">
    <property type="term" value="C:nucleus"/>
    <property type="evidence" value="ECO:0007669"/>
    <property type="project" value="UniProtKB-SubCell"/>
</dbReference>
<feature type="region of interest" description="Disordered" evidence="5">
    <location>
        <begin position="197"/>
        <end position="325"/>
    </location>
</feature>
<dbReference type="PANTHER" id="PTHR46117:SF3">
    <property type="entry name" value="FI24210P1"/>
    <property type="match status" value="1"/>
</dbReference>
<reference evidence="7 8" key="1">
    <citation type="submission" date="2018-11" db="EMBL/GenBank/DDBJ databases">
        <title>Genome assembly of Steccherinum ochraceum LE-BIN_3174, the white-rot fungus of the Steccherinaceae family (The Residual Polyporoid clade, Polyporales, Basidiomycota).</title>
        <authorList>
            <person name="Fedorova T.V."/>
            <person name="Glazunova O.A."/>
            <person name="Landesman E.O."/>
            <person name="Moiseenko K.V."/>
            <person name="Psurtseva N.V."/>
            <person name="Savinova O.S."/>
            <person name="Shakhova N.V."/>
            <person name="Tyazhelova T.V."/>
            <person name="Vasina D.V."/>
        </authorList>
    </citation>
    <scope>NUCLEOTIDE SEQUENCE [LARGE SCALE GENOMIC DNA]</scope>
    <source>
        <strain evidence="7 8">LE-BIN_3174</strain>
    </source>
</reference>
<evidence type="ECO:0000256" key="2">
    <source>
        <dbReference type="ARBA" id="ARBA00023015"/>
    </source>
</evidence>
<protein>
    <recommendedName>
        <fullName evidence="6">BHLH domain-containing protein</fullName>
    </recommendedName>
</protein>
<evidence type="ECO:0000256" key="3">
    <source>
        <dbReference type="ARBA" id="ARBA00023163"/>
    </source>
</evidence>
<dbReference type="SMART" id="SM00353">
    <property type="entry name" value="HLH"/>
    <property type="match status" value="1"/>
</dbReference>
<keyword evidence="2" id="KW-0805">Transcription regulation</keyword>
<feature type="compositionally biased region" description="Acidic residues" evidence="5">
    <location>
        <begin position="286"/>
        <end position="296"/>
    </location>
</feature>
<dbReference type="InterPro" id="IPR036638">
    <property type="entry name" value="HLH_DNA-bd_sf"/>
</dbReference>
<dbReference type="SUPFAM" id="SSF47459">
    <property type="entry name" value="HLH, helix-loop-helix DNA-binding domain"/>
    <property type="match status" value="1"/>
</dbReference>
<name>A0A4V2MV09_9APHY</name>
<dbReference type="InterPro" id="IPR051732">
    <property type="entry name" value="USF"/>
</dbReference>
<organism evidence="7 8">
    <name type="scientific">Steccherinum ochraceum</name>
    <dbReference type="NCBI Taxonomy" id="92696"/>
    <lineage>
        <taxon>Eukaryota</taxon>
        <taxon>Fungi</taxon>
        <taxon>Dikarya</taxon>
        <taxon>Basidiomycota</taxon>
        <taxon>Agaricomycotina</taxon>
        <taxon>Agaricomycetes</taxon>
        <taxon>Polyporales</taxon>
        <taxon>Steccherinaceae</taxon>
        <taxon>Steccherinum</taxon>
    </lineage>
</organism>
<feature type="region of interest" description="Disordered" evidence="5">
    <location>
        <begin position="153"/>
        <end position="180"/>
    </location>
</feature>
<feature type="region of interest" description="Disordered" evidence="5">
    <location>
        <begin position="1"/>
        <end position="114"/>
    </location>
</feature>
<dbReference type="InterPro" id="IPR011598">
    <property type="entry name" value="bHLH_dom"/>
</dbReference>
<dbReference type="GO" id="GO:0000981">
    <property type="term" value="F:DNA-binding transcription factor activity, RNA polymerase II-specific"/>
    <property type="evidence" value="ECO:0007669"/>
    <property type="project" value="TreeGrafter"/>
</dbReference>
<keyword evidence="3" id="KW-0804">Transcription</keyword>
<dbReference type="Gene3D" id="4.10.280.10">
    <property type="entry name" value="Helix-loop-helix DNA-binding domain"/>
    <property type="match status" value="1"/>
</dbReference>
<feature type="domain" description="BHLH" evidence="6">
    <location>
        <begin position="9"/>
        <end position="132"/>
    </location>
</feature>
<feature type="compositionally biased region" description="Low complexity" evidence="5">
    <location>
        <begin position="166"/>
        <end position="177"/>
    </location>
</feature>
<evidence type="ECO:0000313" key="7">
    <source>
        <dbReference type="EMBL" id="TCD60637.1"/>
    </source>
</evidence>
<feature type="compositionally biased region" description="Basic and acidic residues" evidence="5">
    <location>
        <begin position="95"/>
        <end position="112"/>
    </location>
</feature>
<feature type="compositionally biased region" description="Basic and acidic residues" evidence="5">
    <location>
        <begin position="13"/>
        <end position="30"/>
    </location>
</feature>
<dbReference type="Proteomes" id="UP000292702">
    <property type="component" value="Unassembled WGS sequence"/>
</dbReference>
<evidence type="ECO:0000256" key="1">
    <source>
        <dbReference type="ARBA" id="ARBA00004123"/>
    </source>
</evidence>
<dbReference type="EMBL" id="RWJN01000566">
    <property type="protein sequence ID" value="TCD60637.1"/>
    <property type="molecule type" value="Genomic_DNA"/>
</dbReference>
<feature type="compositionally biased region" description="Basic residues" evidence="5">
    <location>
        <begin position="1"/>
        <end position="12"/>
    </location>
</feature>
<keyword evidence="4" id="KW-0539">Nucleus</keyword>
<feature type="compositionally biased region" description="Acidic residues" evidence="5">
    <location>
        <begin position="229"/>
        <end position="240"/>
    </location>
</feature>
<evidence type="ECO:0000313" key="8">
    <source>
        <dbReference type="Proteomes" id="UP000292702"/>
    </source>
</evidence>
<dbReference type="AlphaFoldDB" id="A0A4V2MV09"/>
<feature type="compositionally biased region" description="Low complexity" evidence="5">
    <location>
        <begin position="270"/>
        <end position="281"/>
    </location>
</feature>
<proteinExistence type="predicted"/>
<keyword evidence="8" id="KW-1185">Reference proteome</keyword>
<dbReference type="PANTHER" id="PTHR46117">
    <property type="entry name" value="FI24210P1"/>
    <property type="match status" value="1"/>
</dbReference>
<gene>
    <name evidence="7" type="ORF">EIP91_009754</name>
</gene>
<accession>A0A4V2MV09</accession>
<evidence type="ECO:0000256" key="5">
    <source>
        <dbReference type="SAM" id="MobiDB-lite"/>
    </source>
</evidence>